<dbReference type="PANTHER" id="PTHR47260:SF3">
    <property type="entry name" value="THIOESTERASE FAMILY PROTEIN (AFU_ORTHOLOGUE AFUA_7G03960)"/>
    <property type="match status" value="1"/>
</dbReference>
<evidence type="ECO:0000313" key="3">
    <source>
        <dbReference type="Proteomes" id="UP000193144"/>
    </source>
</evidence>
<evidence type="ECO:0000259" key="1">
    <source>
        <dbReference type="Pfam" id="PF03061"/>
    </source>
</evidence>
<reference evidence="2 3" key="1">
    <citation type="submission" date="2016-07" db="EMBL/GenBank/DDBJ databases">
        <title>Pervasive Adenine N6-methylation of Active Genes in Fungi.</title>
        <authorList>
            <consortium name="DOE Joint Genome Institute"/>
            <person name="Mondo S.J."/>
            <person name="Dannebaum R.O."/>
            <person name="Kuo R.C."/>
            <person name="Labutti K."/>
            <person name="Haridas S."/>
            <person name="Kuo A."/>
            <person name="Salamov A."/>
            <person name="Ahrendt S.R."/>
            <person name="Lipzen A."/>
            <person name="Sullivan W."/>
            <person name="Andreopoulos W.B."/>
            <person name="Clum A."/>
            <person name="Lindquist E."/>
            <person name="Daum C."/>
            <person name="Ramamoorthy G.K."/>
            <person name="Gryganskyi A."/>
            <person name="Culley D."/>
            <person name="Magnuson J.K."/>
            <person name="James T.Y."/>
            <person name="O'Malley M.A."/>
            <person name="Stajich J.E."/>
            <person name="Spatafora J.W."/>
            <person name="Visel A."/>
            <person name="Grigoriev I.V."/>
        </authorList>
    </citation>
    <scope>NUCLEOTIDE SEQUENCE [LARGE SCALE GENOMIC DNA]</scope>
    <source>
        <strain evidence="2 3">CBS 115471</strain>
    </source>
</reference>
<keyword evidence="3" id="KW-1185">Reference proteome</keyword>
<dbReference type="EMBL" id="MCFA01000348">
    <property type="protein sequence ID" value="ORX93285.1"/>
    <property type="molecule type" value="Genomic_DNA"/>
</dbReference>
<feature type="non-terminal residue" evidence="2">
    <location>
        <position position="1"/>
    </location>
</feature>
<evidence type="ECO:0000313" key="2">
    <source>
        <dbReference type="EMBL" id="ORX93285.1"/>
    </source>
</evidence>
<feature type="non-terminal residue" evidence="2">
    <location>
        <position position="203"/>
    </location>
</feature>
<accession>A0A1Y1Y5W7</accession>
<dbReference type="SUPFAM" id="SSF54637">
    <property type="entry name" value="Thioesterase/thiol ester dehydrase-isomerase"/>
    <property type="match status" value="1"/>
</dbReference>
<dbReference type="Gene3D" id="3.10.129.10">
    <property type="entry name" value="Hotdog Thioesterase"/>
    <property type="match status" value="1"/>
</dbReference>
<name>A0A1Y1Y5W7_9PLEO</name>
<protein>
    <submittedName>
        <fullName evidence="2">HotDog domain-containing protein</fullName>
    </submittedName>
</protein>
<sequence>PELLEAFAPLKWAIPLLKSPDWKWRHRSRNTQPGDKADTFCRDTMHSFDGAHEWLEVHKKPASGTSKVKKALLLCRYGIGLAGFPGICHGGAVMTFMDEALGAAMVATETERLGGQWAGLDPGYKGLVDEGRPIEEVLKGYMVTAKLDVKFLRPVLCPGVIGVEVDVLEDDGRKMRFKAVMKNGDGLPLVHADGLYVRIGGAV</sequence>
<proteinExistence type="predicted"/>
<comment type="caution">
    <text evidence="2">The sequence shown here is derived from an EMBL/GenBank/DDBJ whole genome shotgun (WGS) entry which is preliminary data.</text>
</comment>
<dbReference type="CDD" id="cd03443">
    <property type="entry name" value="PaaI_thioesterase"/>
    <property type="match status" value="1"/>
</dbReference>
<dbReference type="AlphaFoldDB" id="A0A1Y1Y5W7"/>
<dbReference type="Proteomes" id="UP000193144">
    <property type="component" value="Unassembled WGS sequence"/>
</dbReference>
<dbReference type="PANTHER" id="PTHR47260">
    <property type="entry name" value="UPF0644 PROTEIN PB2B4.06"/>
    <property type="match status" value="1"/>
</dbReference>
<organism evidence="2 3">
    <name type="scientific">Clohesyomyces aquaticus</name>
    <dbReference type="NCBI Taxonomy" id="1231657"/>
    <lineage>
        <taxon>Eukaryota</taxon>
        <taxon>Fungi</taxon>
        <taxon>Dikarya</taxon>
        <taxon>Ascomycota</taxon>
        <taxon>Pezizomycotina</taxon>
        <taxon>Dothideomycetes</taxon>
        <taxon>Pleosporomycetidae</taxon>
        <taxon>Pleosporales</taxon>
        <taxon>Lindgomycetaceae</taxon>
        <taxon>Clohesyomyces</taxon>
    </lineage>
</organism>
<feature type="domain" description="Thioesterase" evidence="1">
    <location>
        <begin position="86"/>
        <end position="186"/>
    </location>
</feature>
<dbReference type="STRING" id="1231657.A0A1Y1Y5W7"/>
<gene>
    <name evidence="2" type="ORF">BCR34DRAFT_467088</name>
</gene>
<dbReference type="Pfam" id="PF03061">
    <property type="entry name" value="4HBT"/>
    <property type="match status" value="1"/>
</dbReference>
<dbReference type="InterPro" id="IPR006683">
    <property type="entry name" value="Thioestr_dom"/>
</dbReference>
<dbReference type="InterPro" id="IPR052061">
    <property type="entry name" value="PTE-AB_protein"/>
</dbReference>
<dbReference type="OrthoDB" id="506431at2759"/>
<dbReference type="InterPro" id="IPR029069">
    <property type="entry name" value="HotDog_dom_sf"/>
</dbReference>